<dbReference type="SUPFAM" id="SSF48371">
    <property type="entry name" value="ARM repeat"/>
    <property type="match status" value="1"/>
</dbReference>
<dbReference type="EMBL" id="JAGFNS010000004">
    <property type="protein sequence ID" value="MBO3737481.1"/>
    <property type="molecule type" value="Genomic_DNA"/>
</dbReference>
<keyword evidence="2" id="KW-1185">Reference proteome</keyword>
<name>A0ABS3UFD5_9ACTN</name>
<sequence>MNVPAPADGWRWLEAGLRTGDVLNPGDDAREHVVYFVRADRDGLMTHRLLTFVAEGRARIRRVALELLDQLCFPPSDWPLVADAAERALDDVDPSVRLAAARLLVKAAEPARAMSAFNDSADPIVRTALMEVMPWQRIRRHRAILERLRTDPVAAIRFLANIALLGRDESPVRDAAIRADLEASIAALNTPGSAGQRWAWALAGVDREEDCCLFAERLTDSAGSESVRLEGVRMAAAAMCEWRAAPARVTPMLIRILQEEPSGVRAAALDALAASVTASRLAADELAALADDPHLGATAATALGSAGDHRAMPHLVRLLLADSDQPRLTEAFRVLARAGADPEAPVTAARRILATHPHHSEPERAMRVLAAFGPGAAAAVPELIVRLQQAVNDTPDWAMCVLGRIGPAAAAAIPYLREYPIQAATHALLEITLDRAPADRSLANCPERLLRHGRFAMDLLNWLAGNGGLTARQHRQLRSLFETPGSTRVATAGALWLHEGPAAAEELLEVLPEYLSDDRYALAALRVLTAMGPHAGPILDRLDRFVAARQRTRFHSGARDAAAMRMDEALVTEAMALRQRLGRITTC</sequence>
<protein>
    <recommendedName>
        <fullName evidence="3">HEAT repeat domain-containing protein</fullName>
    </recommendedName>
</protein>
<accession>A0ABS3UFD5</accession>
<evidence type="ECO:0000313" key="2">
    <source>
        <dbReference type="Proteomes" id="UP000679690"/>
    </source>
</evidence>
<reference evidence="1 2" key="1">
    <citation type="submission" date="2021-03" db="EMBL/GenBank/DDBJ databases">
        <title>Actinoplanes flavus sp. nov., a novel actinomycete isolated from Coconut Palm rhizosphere soil.</title>
        <authorList>
            <person name="Luo X."/>
        </authorList>
    </citation>
    <scope>NUCLEOTIDE SEQUENCE [LARGE SCALE GENOMIC DNA]</scope>
    <source>
        <strain evidence="1 2">NEAU-H7</strain>
    </source>
</reference>
<evidence type="ECO:0008006" key="3">
    <source>
        <dbReference type="Google" id="ProtNLM"/>
    </source>
</evidence>
<dbReference type="Gene3D" id="1.25.10.10">
    <property type="entry name" value="Leucine-rich Repeat Variant"/>
    <property type="match status" value="1"/>
</dbReference>
<dbReference type="InterPro" id="IPR011989">
    <property type="entry name" value="ARM-like"/>
</dbReference>
<comment type="caution">
    <text evidence="1">The sequence shown here is derived from an EMBL/GenBank/DDBJ whole genome shotgun (WGS) entry which is preliminary data.</text>
</comment>
<organism evidence="1 2">
    <name type="scientific">Actinoplanes flavus</name>
    <dbReference type="NCBI Taxonomy" id="2820290"/>
    <lineage>
        <taxon>Bacteria</taxon>
        <taxon>Bacillati</taxon>
        <taxon>Actinomycetota</taxon>
        <taxon>Actinomycetes</taxon>
        <taxon>Micromonosporales</taxon>
        <taxon>Micromonosporaceae</taxon>
        <taxon>Actinoplanes</taxon>
    </lineage>
</organism>
<dbReference type="Proteomes" id="UP000679690">
    <property type="component" value="Unassembled WGS sequence"/>
</dbReference>
<dbReference type="InterPro" id="IPR016024">
    <property type="entry name" value="ARM-type_fold"/>
</dbReference>
<gene>
    <name evidence="1" type="ORF">J5X75_08095</name>
</gene>
<proteinExistence type="predicted"/>
<dbReference type="Pfam" id="PF13646">
    <property type="entry name" value="HEAT_2"/>
    <property type="match status" value="1"/>
</dbReference>
<evidence type="ECO:0000313" key="1">
    <source>
        <dbReference type="EMBL" id="MBO3737481.1"/>
    </source>
</evidence>